<sequence length="1021" mass="113398">MGCEAASAPAETSQGAAARSLHDVRSINHTYRQNLRATLAKDPPLGLRTSPILFLENTAAGSFGLFRMTSVDSNIAVSSHEESLVTRLNDNTSPAPNSARGRSEQDNHSNSFSRGVSATTTKATPRRFYSPTFSTAAYLQSPGLGLGSFTSPECDLGQTEGASPTSECPILISESDSGGQEPCSRVTTIETATATIQIQEAHVAAINQPGSHSLRMGAAQKRDEVSNCEDTDVKPCTGHVNHVEIDGQSNRNGRSGVTEREAASPELIRNLPRTAPPRLRRSKSARSSTGLAGHRAMQSSRMPKKGGNRALPNSRGLYYARTSRSPSDSTTPVSVKHAVAKSRRSRQVNNKQGLQNYRAQHGVNTVIHSVRTPVLDMEGVPHVVGGLVENSLGLKNPLFAKQGEEDQSEYYKGVGVGRHYIFQFPPPDMGDHNREFERELEESRPVYDGFDLDLIDKQVDGYAARTKLVAKVMEAHRAEFDPVNQLFLTNKKELMHLDYERQRAITSEYSVKHRTTPRERARTLATVAQAEAPLLENEKRVKDELKEIIINGRAKIARLLQLDLRAPTTIDEKRAKASQRKILEEQDTELGVAGAMIGLRGSMEEQSPSTQTAIMRFAQFVALERLKAFDEKDSWRKPDKSLSIEPISNVDTVITVVPDWFTILDAKGTVDLRSEAPLERLKELLQTVGTLSINAREEEWADELRPNRHAWNKHYHEPDDAWPNALQRRRGGWWACRSGRDATPAERSCKLCHSRTLNSQRQISAPSAKARCERILDEIQTAQAEANERDRLMLKHHLQQERDDINRYWQQREWVRSGGGVDVSEVLHGRDVNELNYRPSAVRSQSFQQPDVSCQSVEPHGEQAIEAESSPRVRCMQHSEFQIHKLSSGRMVNKVSCPPATSTSSPSQRLGCSPLLHDVLTGRQTNKRDSPREGSNQLARPLRGSPLFHELLAGRQVNGNTPQSPPPPLSLYRHNSSQAHDALHGRLPKNGTSPTQVGLSQLRSSMARPGQRSKKRVSWRL</sequence>
<accession>A0AAN7CLJ4</accession>
<name>A0AAN7CLJ4_9PEZI</name>
<feature type="region of interest" description="Disordered" evidence="1">
    <location>
        <begin position="922"/>
        <end position="941"/>
    </location>
</feature>
<proteinExistence type="predicted"/>
<feature type="compositionally biased region" description="Low complexity" evidence="1">
    <location>
        <begin position="321"/>
        <end position="335"/>
    </location>
</feature>
<dbReference type="Proteomes" id="UP001303647">
    <property type="component" value="Unassembled WGS sequence"/>
</dbReference>
<gene>
    <name evidence="2" type="ORF">C7999DRAFT_17440</name>
</gene>
<comment type="caution">
    <text evidence="2">The sequence shown here is derived from an EMBL/GenBank/DDBJ whole genome shotgun (WGS) entry which is preliminary data.</text>
</comment>
<reference evidence="2" key="1">
    <citation type="journal article" date="2023" name="Mol. Phylogenet. Evol.">
        <title>Genome-scale phylogeny and comparative genomics of the fungal order Sordariales.</title>
        <authorList>
            <person name="Hensen N."/>
            <person name="Bonometti L."/>
            <person name="Westerberg I."/>
            <person name="Brannstrom I.O."/>
            <person name="Guillou S."/>
            <person name="Cros-Aarteil S."/>
            <person name="Calhoun S."/>
            <person name="Haridas S."/>
            <person name="Kuo A."/>
            <person name="Mondo S."/>
            <person name="Pangilinan J."/>
            <person name="Riley R."/>
            <person name="LaButti K."/>
            <person name="Andreopoulos B."/>
            <person name="Lipzen A."/>
            <person name="Chen C."/>
            <person name="Yan M."/>
            <person name="Daum C."/>
            <person name="Ng V."/>
            <person name="Clum A."/>
            <person name="Steindorff A."/>
            <person name="Ohm R.A."/>
            <person name="Martin F."/>
            <person name="Silar P."/>
            <person name="Natvig D.O."/>
            <person name="Lalanne C."/>
            <person name="Gautier V."/>
            <person name="Ament-Velasquez S.L."/>
            <person name="Kruys A."/>
            <person name="Hutchinson M.I."/>
            <person name="Powell A.J."/>
            <person name="Barry K."/>
            <person name="Miller A.N."/>
            <person name="Grigoriev I.V."/>
            <person name="Debuchy R."/>
            <person name="Gladieux P."/>
            <person name="Hiltunen Thoren M."/>
            <person name="Johannesson H."/>
        </authorList>
    </citation>
    <scope>NUCLEOTIDE SEQUENCE</scope>
    <source>
        <strain evidence="2">CBS 359.72</strain>
    </source>
</reference>
<dbReference type="EMBL" id="MU857747">
    <property type="protein sequence ID" value="KAK4244275.1"/>
    <property type="molecule type" value="Genomic_DNA"/>
</dbReference>
<reference evidence="2" key="2">
    <citation type="submission" date="2023-05" db="EMBL/GenBank/DDBJ databases">
        <authorList>
            <consortium name="Lawrence Berkeley National Laboratory"/>
            <person name="Steindorff A."/>
            <person name="Hensen N."/>
            <person name="Bonometti L."/>
            <person name="Westerberg I."/>
            <person name="Brannstrom I.O."/>
            <person name="Guillou S."/>
            <person name="Cros-Aarteil S."/>
            <person name="Calhoun S."/>
            <person name="Haridas S."/>
            <person name="Kuo A."/>
            <person name="Mondo S."/>
            <person name="Pangilinan J."/>
            <person name="Riley R."/>
            <person name="Labutti K."/>
            <person name="Andreopoulos B."/>
            <person name="Lipzen A."/>
            <person name="Chen C."/>
            <person name="Yanf M."/>
            <person name="Daum C."/>
            <person name="Ng V."/>
            <person name="Clum A."/>
            <person name="Ohm R."/>
            <person name="Martin F."/>
            <person name="Silar P."/>
            <person name="Natvig D."/>
            <person name="Lalanne C."/>
            <person name="Gautier V."/>
            <person name="Ament-Velasquez S.L."/>
            <person name="Kruys A."/>
            <person name="Hutchinson M.I."/>
            <person name="Powell A.J."/>
            <person name="Barry K."/>
            <person name="Miller A.N."/>
            <person name="Grigoriev I.V."/>
            <person name="Debuchy R."/>
            <person name="Gladieux P."/>
            <person name="Thoren M.H."/>
            <person name="Johannesson H."/>
        </authorList>
    </citation>
    <scope>NUCLEOTIDE SEQUENCE</scope>
    <source>
        <strain evidence="2">CBS 359.72</strain>
    </source>
</reference>
<organism evidence="2 3">
    <name type="scientific">Corynascus novoguineensis</name>
    <dbReference type="NCBI Taxonomy" id="1126955"/>
    <lineage>
        <taxon>Eukaryota</taxon>
        <taxon>Fungi</taxon>
        <taxon>Dikarya</taxon>
        <taxon>Ascomycota</taxon>
        <taxon>Pezizomycotina</taxon>
        <taxon>Sordariomycetes</taxon>
        <taxon>Sordariomycetidae</taxon>
        <taxon>Sordariales</taxon>
        <taxon>Chaetomiaceae</taxon>
        <taxon>Corynascus</taxon>
    </lineage>
</organism>
<feature type="compositionally biased region" description="Polar residues" evidence="1">
    <location>
        <begin position="108"/>
        <end position="120"/>
    </location>
</feature>
<evidence type="ECO:0000256" key="1">
    <source>
        <dbReference type="SAM" id="MobiDB-lite"/>
    </source>
</evidence>
<protein>
    <submittedName>
        <fullName evidence="2">Uncharacterized protein</fullName>
    </submittedName>
</protein>
<feature type="region of interest" description="Disordered" evidence="1">
    <location>
        <begin position="956"/>
        <end position="997"/>
    </location>
</feature>
<keyword evidence="3" id="KW-1185">Reference proteome</keyword>
<feature type="compositionally biased region" description="Polar residues" evidence="1">
    <location>
        <begin position="86"/>
        <end position="96"/>
    </location>
</feature>
<feature type="region of interest" description="Disordered" evidence="1">
    <location>
        <begin position="81"/>
        <end position="120"/>
    </location>
</feature>
<evidence type="ECO:0000313" key="2">
    <source>
        <dbReference type="EMBL" id="KAK4244275.1"/>
    </source>
</evidence>
<evidence type="ECO:0000313" key="3">
    <source>
        <dbReference type="Proteomes" id="UP001303647"/>
    </source>
</evidence>
<feature type="region of interest" description="Disordered" evidence="1">
    <location>
        <begin position="237"/>
        <end position="354"/>
    </location>
</feature>
<dbReference type="AlphaFoldDB" id="A0AAN7CLJ4"/>
<feature type="region of interest" description="Disordered" evidence="1">
    <location>
        <begin position="1"/>
        <end position="20"/>
    </location>
</feature>